<proteinExistence type="inferred from homology"/>
<reference evidence="3 4" key="1">
    <citation type="submission" date="2018-06" db="EMBL/GenBank/DDBJ databases">
        <authorList>
            <consortium name="Pathogen Informatics"/>
            <person name="Doyle S."/>
        </authorList>
    </citation>
    <scope>NUCLEOTIDE SEQUENCE [LARGE SCALE GENOMIC DNA]</scope>
    <source>
        <strain evidence="3 4">NCTC13063</strain>
    </source>
</reference>
<comment type="similarity">
    <text evidence="1">Belongs to the short-chain dehydrogenases/reductases (SDR) family.</text>
</comment>
<dbReference type="EC" id="1.-.-.-" evidence="3"/>
<dbReference type="EMBL" id="UGTJ01000001">
    <property type="protein sequence ID" value="SUB79445.1"/>
    <property type="molecule type" value="Genomic_DNA"/>
</dbReference>
<organism evidence="3 4">
    <name type="scientific">Segatella buccae</name>
    <dbReference type="NCBI Taxonomy" id="28126"/>
    <lineage>
        <taxon>Bacteria</taxon>
        <taxon>Pseudomonadati</taxon>
        <taxon>Bacteroidota</taxon>
        <taxon>Bacteroidia</taxon>
        <taxon>Bacteroidales</taxon>
        <taxon>Prevotellaceae</taxon>
        <taxon>Segatella</taxon>
    </lineage>
</organism>
<dbReference type="InterPro" id="IPR002347">
    <property type="entry name" value="SDR_fam"/>
</dbReference>
<dbReference type="PRINTS" id="PR00081">
    <property type="entry name" value="GDHRDH"/>
</dbReference>
<evidence type="ECO:0000313" key="3">
    <source>
        <dbReference type="EMBL" id="SUB79445.1"/>
    </source>
</evidence>
<dbReference type="Gene3D" id="3.40.50.720">
    <property type="entry name" value="NAD(P)-binding Rossmann-like Domain"/>
    <property type="match status" value="1"/>
</dbReference>
<dbReference type="GO" id="GO:0016491">
    <property type="term" value="F:oxidoreductase activity"/>
    <property type="evidence" value="ECO:0007669"/>
    <property type="project" value="UniProtKB-KW"/>
</dbReference>
<evidence type="ECO:0000256" key="2">
    <source>
        <dbReference type="ARBA" id="ARBA00023002"/>
    </source>
</evidence>
<dbReference type="GO" id="GO:0016020">
    <property type="term" value="C:membrane"/>
    <property type="evidence" value="ECO:0007669"/>
    <property type="project" value="TreeGrafter"/>
</dbReference>
<dbReference type="PANTHER" id="PTHR44196:SF3">
    <property type="entry name" value="SHORT CHAIN DEHYDROGENASE FAMILY PROTEIN"/>
    <property type="match status" value="1"/>
</dbReference>
<comment type="caution">
    <text evidence="3">The sequence shown here is derived from an EMBL/GenBank/DDBJ whole genome shotgun (WGS) entry which is preliminary data.</text>
</comment>
<name>A0AAQ1UHR6_9BACT</name>
<evidence type="ECO:0000256" key="1">
    <source>
        <dbReference type="ARBA" id="ARBA00006484"/>
    </source>
</evidence>
<dbReference type="Proteomes" id="UP000255283">
    <property type="component" value="Unassembled WGS sequence"/>
</dbReference>
<evidence type="ECO:0000313" key="4">
    <source>
        <dbReference type="Proteomes" id="UP000255283"/>
    </source>
</evidence>
<dbReference type="InterPro" id="IPR036291">
    <property type="entry name" value="NAD(P)-bd_dom_sf"/>
</dbReference>
<keyword evidence="2 3" id="KW-0560">Oxidoreductase</keyword>
<protein>
    <submittedName>
        <fullName evidence="3">Uncharacterized oxidoreductase SAV2478</fullName>
        <ecNumber evidence="3">1.-.-.-</ecNumber>
    </submittedName>
</protein>
<dbReference type="Pfam" id="PF00106">
    <property type="entry name" value="adh_short"/>
    <property type="match status" value="1"/>
</dbReference>
<dbReference type="AlphaFoldDB" id="A0AAQ1UHR6"/>
<dbReference type="SUPFAM" id="SSF51735">
    <property type="entry name" value="NAD(P)-binding Rossmann-fold domains"/>
    <property type="match status" value="1"/>
</dbReference>
<dbReference type="PANTHER" id="PTHR44196">
    <property type="entry name" value="DEHYDROGENASE/REDUCTASE SDR FAMILY MEMBER 7B"/>
    <property type="match status" value="1"/>
</dbReference>
<accession>A0AAQ1UHR6</accession>
<sequence>MQSGTLEYACNESFTILMTVTIMKHAIVIGASSGIGREVVLRLIEEGWNVGIAARRQALLEELRSKAPETVTCREIDVCKDTAPEVLQELIAETGGMELFFYASGIGRKNVDLEPGIELSTVATNGLGFVRMVGEAYRYFSRHGGGHIVCITSVAGTKGLGMAPSYSATKAMQSTYLQALEQQAAFRHLNIRVTDIRPGFVDTELLRGDAHYPLLMNTESVADEIMDAIRHRRHVWIIDWRWRIVTALWRRLPRWVWRNLRVAIK</sequence>
<gene>
    <name evidence="3" type="ORF">NCTC13063_00710</name>
</gene>